<evidence type="ECO:0000313" key="2">
    <source>
        <dbReference type="Proteomes" id="UP000265520"/>
    </source>
</evidence>
<dbReference type="EMBL" id="LXQA010041169">
    <property type="protein sequence ID" value="MCH99737.1"/>
    <property type="molecule type" value="Genomic_DNA"/>
</dbReference>
<reference evidence="1 2" key="1">
    <citation type="journal article" date="2018" name="Front. Plant Sci.">
        <title>Red Clover (Trifolium pratense) and Zigzag Clover (T. medium) - A Picture of Genomic Similarities and Differences.</title>
        <authorList>
            <person name="Dluhosova J."/>
            <person name="Istvanek J."/>
            <person name="Nedelnik J."/>
            <person name="Repkova J."/>
        </authorList>
    </citation>
    <scope>NUCLEOTIDE SEQUENCE [LARGE SCALE GENOMIC DNA]</scope>
    <source>
        <strain evidence="2">cv. 10/8</strain>
        <tissue evidence="1">Leaf</tissue>
    </source>
</reference>
<proteinExistence type="predicted"/>
<sequence>MPKGYMKVCALKMENRVLHWIIAHVLRPKFGSFARVGNLEVDLMYLLKNGTKVDWHHFIIDRMFEIKNGGKTPALSFCSMIGAILDNFGIVANDVVVTPRFL</sequence>
<keyword evidence="2" id="KW-1185">Reference proteome</keyword>
<protein>
    <submittedName>
        <fullName evidence="1">Uncharacterized protein</fullName>
    </submittedName>
</protein>
<dbReference type="AlphaFoldDB" id="A0A392NIM9"/>
<comment type="caution">
    <text evidence="1">The sequence shown here is derived from an EMBL/GenBank/DDBJ whole genome shotgun (WGS) entry which is preliminary data.</text>
</comment>
<dbReference type="Proteomes" id="UP000265520">
    <property type="component" value="Unassembled WGS sequence"/>
</dbReference>
<organism evidence="1 2">
    <name type="scientific">Trifolium medium</name>
    <dbReference type="NCBI Taxonomy" id="97028"/>
    <lineage>
        <taxon>Eukaryota</taxon>
        <taxon>Viridiplantae</taxon>
        <taxon>Streptophyta</taxon>
        <taxon>Embryophyta</taxon>
        <taxon>Tracheophyta</taxon>
        <taxon>Spermatophyta</taxon>
        <taxon>Magnoliopsida</taxon>
        <taxon>eudicotyledons</taxon>
        <taxon>Gunneridae</taxon>
        <taxon>Pentapetalae</taxon>
        <taxon>rosids</taxon>
        <taxon>fabids</taxon>
        <taxon>Fabales</taxon>
        <taxon>Fabaceae</taxon>
        <taxon>Papilionoideae</taxon>
        <taxon>50 kb inversion clade</taxon>
        <taxon>NPAAA clade</taxon>
        <taxon>Hologalegina</taxon>
        <taxon>IRL clade</taxon>
        <taxon>Trifolieae</taxon>
        <taxon>Trifolium</taxon>
    </lineage>
</organism>
<name>A0A392NIM9_9FABA</name>
<evidence type="ECO:0000313" key="1">
    <source>
        <dbReference type="EMBL" id="MCH99737.1"/>
    </source>
</evidence>
<accession>A0A392NIM9</accession>